<name>A0ACC2M0I6_PERAE</name>
<accession>A0ACC2M0I6</accession>
<dbReference type="EMBL" id="CM056813">
    <property type="protein sequence ID" value="KAJ8638841.1"/>
    <property type="molecule type" value="Genomic_DNA"/>
</dbReference>
<gene>
    <name evidence="1" type="ORF">MRB53_015535</name>
</gene>
<keyword evidence="2" id="KW-1185">Reference proteome</keyword>
<sequence>MPPPAAASMTAARTVSASRPPPAVASSPRQPATAECRYLGNCLSELAVREEIDRKVRDCVNVGEVMEIITAMKPDVEMVKSFIIRDFTGGSD</sequence>
<dbReference type="Proteomes" id="UP001234297">
    <property type="component" value="Chromosome 5"/>
</dbReference>
<organism evidence="1 2">
    <name type="scientific">Persea americana</name>
    <name type="common">Avocado</name>
    <dbReference type="NCBI Taxonomy" id="3435"/>
    <lineage>
        <taxon>Eukaryota</taxon>
        <taxon>Viridiplantae</taxon>
        <taxon>Streptophyta</taxon>
        <taxon>Embryophyta</taxon>
        <taxon>Tracheophyta</taxon>
        <taxon>Spermatophyta</taxon>
        <taxon>Magnoliopsida</taxon>
        <taxon>Magnoliidae</taxon>
        <taxon>Laurales</taxon>
        <taxon>Lauraceae</taxon>
        <taxon>Persea</taxon>
    </lineage>
</organism>
<evidence type="ECO:0000313" key="1">
    <source>
        <dbReference type="EMBL" id="KAJ8638841.1"/>
    </source>
</evidence>
<comment type="caution">
    <text evidence="1">The sequence shown here is derived from an EMBL/GenBank/DDBJ whole genome shotgun (WGS) entry which is preliminary data.</text>
</comment>
<protein>
    <submittedName>
        <fullName evidence="1">Uncharacterized protein</fullName>
    </submittedName>
</protein>
<proteinExistence type="predicted"/>
<evidence type="ECO:0000313" key="2">
    <source>
        <dbReference type="Proteomes" id="UP001234297"/>
    </source>
</evidence>
<reference evidence="1 2" key="1">
    <citation type="journal article" date="2022" name="Hortic Res">
        <title>A haplotype resolved chromosomal level avocado genome allows analysis of novel avocado genes.</title>
        <authorList>
            <person name="Nath O."/>
            <person name="Fletcher S.J."/>
            <person name="Hayward A."/>
            <person name="Shaw L.M."/>
            <person name="Masouleh A.K."/>
            <person name="Furtado A."/>
            <person name="Henry R.J."/>
            <person name="Mitter N."/>
        </authorList>
    </citation>
    <scope>NUCLEOTIDE SEQUENCE [LARGE SCALE GENOMIC DNA]</scope>
    <source>
        <strain evidence="2">cv. Hass</strain>
    </source>
</reference>